<dbReference type="SMART" id="SM00052">
    <property type="entry name" value="EAL"/>
    <property type="match status" value="1"/>
</dbReference>
<dbReference type="Gene3D" id="3.20.20.450">
    <property type="entry name" value="EAL domain"/>
    <property type="match status" value="1"/>
</dbReference>
<dbReference type="Pfam" id="PF00563">
    <property type="entry name" value="EAL"/>
    <property type="match status" value="1"/>
</dbReference>
<dbReference type="SUPFAM" id="SSF141868">
    <property type="entry name" value="EAL domain-like"/>
    <property type="match status" value="1"/>
</dbReference>
<dbReference type="InterPro" id="IPR035919">
    <property type="entry name" value="EAL_sf"/>
</dbReference>
<sequence length="201" mass="22747">MLEESGLIVRLGTWIIKQACRDLRKAREFAPNLRMAVNLSVRQLWQPTLTQQIQQTIQDEGLPPGALELEVTESSMMSDVPRMERMLHEFHDHGFTVAIDDFGTGYSSLARLAFLPVNTLKLDKSFLDDMHKSDMARQLVTTIVQMADNLRLNLVAEGIETDDQLQMLAELQCPLGQGFLFTKPLPFDALVTYLKTPSRLS</sequence>
<dbReference type="RefSeq" id="WP_264756449.1">
    <property type="nucleotide sequence ID" value="NZ_CP101118.1"/>
</dbReference>
<dbReference type="PROSITE" id="PS50883">
    <property type="entry name" value="EAL"/>
    <property type="match status" value="1"/>
</dbReference>
<dbReference type="EMBL" id="CP101118">
    <property type="protein sequence ID" value="WZF87559.1"/>
    <property type="molecule type" value="Genomic_DNA"/>
</dbReference>
<proteinExistence type="predicted"/>
<dbReference type="CDD" id="cd01948">
    <property type="entry name" value="EAL"/>
    <property type="match status" value="1"/>
</dbReference>
<evidence type="ECO:0000313" key="2">
    <source>
        <dbReference type="EMBL" id="WZF87559.1"/>
    </source>
</evidence>
<accession>A0ABZ2VYK5</accession>
<protein>
    <submittedName>
        <fullName evidence="2">EAL domain-containing protein</fullName>
    </submittedName>
</protein>
<dbReference type="InterPro" id="IPR001633">
    <property type="entry name" value="EAL_dom"/>
</dbReference>
<keyword evidence="3" id="KW-1185">Reference proteome</keyword>
<dbReference type="InterPro" id="IPR050706">
    <property type="entry name" value="Cyclic-di-GMP_PDE-like"/>
</dbReference>
<dbReference type="Proteomes" id="UP001475781">
    <property type="component" value="Chromosome"/>
</dbReference>
<name>A0ABZ2VYK5_9GAMM</name>
<feature type="domain" description="EAL" evidence="1">
    <location>
        <begin position="1"/>
        <end position="198"/>
    </location>
</feature>
<evidence type="ECO:0000259" key="1">
    <source>
        <dbReference type="PROSITE" id="PS50883"/>
    </source>
</evidence>
<dbReference type="PANTHER" id="PTHR33121">
    <property type="entry name" value="CYCLIC DI-GMP PHOSPHODIESTERASE PDEF"/>
    <property type="match status" value="1"/>
</dbReference>
<reference evidence="2 3" key="1">
    <citation type="submission" date="2022-07" db="EMBL/GenBank/DDBJ databases">
        <title>A copper resistant bacterium isolated from sediment samples of deep sea hydrothermal areas.</title>
        <authorList>
            <person name="Zeng X."/>
        </authorList>
    </citation>
    <scope>NUCLEOTIDE SEQUENCE [LARGE SCALE GENOMIC DNA]</scope>
    <source>
        <strain evidence="3">CuT 6</strain>
    </source>
</reference>
<gene>
    <name evidence="2" type="ORF">NLK58_14570</name>
</gene>
<evidence type="ECO:0000313" key="3">
    <source>
        <dbReference type="Proteomes" id="UP001475781"/>
    </source>
</evidence>
<dbReference type="PANTHER" id="PTHR33121:SF70">
    <property type="entry name" value="SIGNALING PROTEIN YKOW"/>
    <property type="match status" value="1"/>
</dbReference>
<organism evidence="2 3">
    <name type="scientific">Marinobacter metalliresistant</name>
    <dbReference type="NCBI Taxonomy" id="2961995"/>
    <lineage>
        <taxon>Bacteria</taxon>
        <taxon>Pseudomonadati</taxon>
        <taxon>Pseudomonadota</taxon>
        <taxon>Gammaproteobacteria</taxon>
        <taxon>Pseudomonadales</taxon>
        <taxon>Marinobacteraceae</taxon>
        <taxon>Marinobacter</taxon>
    </lineage>
</organism>